<dbReference type="GO" id="GO:0005886">
    <property type="term" value="C:plasma membrane"/>
    <property type="evidence" value="ECO:0007669"/>
    <property type="project" value="UniProtKB-SubCell"/>
</dbReference>
<dbReference type="EMBL" id="CP035945">
    <property type="protein sequence ID" value="QBE98298.1"/>
    <property type="molecule type" value="Genomic_DNA"/>
</dbReference>
<comment type="subcellular location">
    <subcellularLocation>
        <location evidence="1 7">Cell membrane</location>
        <topology evidence="1 7">Multi-pass membrane protein</topology>
    </subcellularLocation>
</comment>
<dbReference type="InterPro" id="IPR035906">
    <property type="entry name" value="MetI-like_sf"/>
</dbReference>
<dbReference type="PROSITE" id="PS50928">
    <property type="entry name" value="ABC_TM1"/>
    <property type="match status" value="1"/>
</dbReference>
<comment type="similarity">
    <text evidence="7">Belongs to the binding-protein-dependent transport system permease family.</text>
</comment>
<feature type="transmembrane region" description="Helical" evidence="7">
    <location>
        <begin position="188"/>
        <end position="210"/>
    </location>
</feature>
<evidence type="ECO:0000256" key="5">
    <source>
        <dbReference type="ARBA" id="ARBA00022989"/>
    </source>
</evidence>
<dbReference type="GO" id="GO:0055085">
    <property type="term" value="P:transmembrane transport"/>
    <property type="evidence" value="ECO:0007669"/>
    <property type="project" value="InterPro"/>
</dbReference>
<feature type="transmembrane region" description="Helical" evidence="7">
    <location>
        <begin position="113"/>
        <end position="137"/>
    </location>
</feature>
<dbReference type="InterPro" id="IPR000515">
    <property type="entry name" value="MetI-like"/>
</dbReference>
<evidence type="ECO:0000313" key="10">
    <source>
        <dbReference type="Proteomes" id="UP000289794"/>
    </source>
</evidence>
<evidence type="ECO:0000256" key="1">
    <source>
        <dbReference type="ARBA" id="ARBA00004651"/>
    </source>
</evidence>
<dbReference type="PANTHER" id="PTHR43744:SF8">
    <property type="entry name" value="SN-GLYCEROL-3-PHOSPHATE TRANSPORT SYSTEM PERMEASE PROTEIN UGPE"/>
    <property type="match status" value="1"/>
</dbReference>
<dbReference type="RefSeq" id="WP_130181758.1">
    <property type="nucleotide sequence ID" value="NZ_CP035945.1"/>
</dbReference>
<feature type="transmembrane region" description="Helical" evidence="7">
    <location>
        <begin position="243"/>
        <end position="262"/>
    </location>
</feature>
<keyword evidence="6 7" id="KW-0472">Membrane</keyword>
<dbReference type="CDD" id="cd06261">
    <property type="entry name" value="TM_PBP2"/>
    <property type="match status" value="1"/>
</dbReference>
<sequence length="279" mass="30644">MSKKITGFLLLLLGAAVCYPVFFLFIGSLMGTGELKYHLGAVHGLGEGTVSWSLLPLTPTLRHYVELLLDTPEFFHMFWNSTALSAGILTGQLLVGVPAAWGFAKYEFPLKKLLFTLYILLMMMPFQVTMLSSYLVLSKMQLTDTLRAVILPCAFSTFPVFIMYRFFCGIPQAITDAAKIDGAGELAIFWHIGIPLGSSGIVSAVVLGFLESWNLIEQPLTFLKSKNLWPLSLYLPNISPERAGISFAASVITLLPALFVFLCGQDYLEQGIVAAAVKE</sequence>
<dbReference type="AlphaFoldDB" id="A0A4V0Z7X3"/>
<evidence type="ECO:0000256" key="6">
    <source>
        <dbReference type="ARBA" id="ARBA00023136"/>
    </source>
</evidence>
<feature type="domain" description="ABC transmembrane type-1" evidence="8">
    <location>
        <begin position="78"/>
        <end position="264"/>
    </location>
</feature>
<feature type="transmembrane region" description="Helical" evidence="7">
    <location>
        <begin position="77"/>
        <end position="101"/>
    </location>
</feature>
<evidence type="ECO:0000256" key="4">
    <source>
        <dbReference type="ARBA" id="ARBA00022692"/>
    </source>
</evidence>
<evidence type="ECO:0000256" key="2">
    <source>
        <dbReference type="ARBA" id="ARBA00022448"/>
    </source>
</evidence>
<dbReference type="Proteomes" id="UP000289794">
    <property type="component" value="Chromosome"/>
</dbReference>
<protein>
    <submittedName>
        <fullName evidence="9">L-arabinose transport system permease protein AraQ</fullName>
    </submittedName>
</protein>
<keyword evidence="3" id="KW-1003">Cell membrane</keyword>
<reference evidence="9 10" key="1">
    <citation type="submission" date="2019-01" db="EMBL/GenBank/DDBJ databases">
        <title>PMF-metabolizing Aryl O-demethylase.</title>
        <authorList>
            <person name="Kim M."/>
        </authorList>
    </citation>
    <scope>NUCLEOTIDE SEQUENCE [LARGE SCALE GENOMIC DNA]</scope>
    <source>
        <strain evidence="9 10">PMF1</strain>
    </source>
</reference>
<feature type="transmembrane region" description="Helical" evidence="7">
    <location>
        <begin position="149"/>
        <end position="167"/>
    </location>
</feature>
<evidence type="ECO:0000313" key="9">
    <source>
        <dbReference type="EMBL" id="QBE98298.1"/>
    </source>
</evidence>
<keyword evidence="2 7" id="KW-0813">Transport</keyword>
<organism evidence="9 10">
    <name type="scientific">Blautia producta</name>
    <dbReference type="NCBI Taxonomy" id="33035"/>
    <lineage>
        <taxon>Bacteria</taxon>
        <taxon>Bacillati</taxon>
        <taxon>Bacillota</taxon>
        <taxon>Clostridia</taxon>
        <taxon>Lachnospirales</taxon>
        <taxon>Lachnospiraceae</taxon>
        <taxon>Blautia</taxon>
    </lineage>
</organism>
<gene>
    <name evidence="9" type="primary">araQ_46</name>
    <name evidence="9" type="ORF">PMF13cell1_03864</name>
</gene>
<dbReference type="SUPFAM" id="SSF161098">
    <property type="entry name" value="MetI-like"/>
    <property type="match status" value="1"/>
</dbReference>
<dbReference type="KEGG" id="bpro:PMF13cell1_03864"/>
<evidence type="ECO:0000256" key="3">
    <source>
        <dbReference type="ARBA" id="ARBA00022475"/>
    </source>
</evidence>
<dbReference type="Gene3D" id="1.10.3720.10">
    <property type="entry name" value="MetI-like"/>
    <property type="match status" value="1"/>
</dbReference>
<dbReference type="PANTHER" id="PTHR43744">
    <property type="entry name" value="ABC TRANSPORTER PERMEASE PROTEIN MG189-RELATED-RELATED"/>
    <property type="match status" value="1"/>
</dbReference>
<keyword evidence="4 7" id="KW-0812">Transmembrane</keyword>
<evidence type="ECO:0000259" key="8">
    <source>
        <dbReference type="PROSITE" id="PS50928"/>
    </source>
</evidence>
<proteinExistence type="inferred from homology"/>
<evidence type="ECO:0000256" key="7">
    <source>
        <dbReference type="RuleBase" id="RU363032"/>
    </source>
</evidence>
<accession>A0A4V0Z7X3</accession>
<name>A0A4V0Z7X3_9FIRM</name>
<keyword evidence="5 7" id="KW-1133">Transmembrane helix</keyword>
<dbReference type="Pfam" id="PF00528">
    <property type="entry name" value="BPD_transp_1"/>
    <property type="match status" value="1"/>
</dbReference>